<dbReference type="Proteomes" id="UP000604825">
    <property type="component" value="Unassembled WGS sequence"/>
</dbReference>
<dbReference type="AlphaFoldDB" id="A0A811N979"/>
<keyword evidence="3" id="KW-1185">Reference proteome</keyword>
<dbReference type="OrthoDB" id="677464at2759"/>
<accession>A0A811N979</accession>
<organism evidence="2 3">
    <name type="scientific">Miscanthus lutarioriparius</name>
    <dbReference type="NCBI Taxonomy" id="422564"/>
    <lineage>
        <taxon>Eukaryota</taxon>
        <taxon>Viridiplantae</taxon>
        <taxon>Streptophyta</taxon>
        <taxon>Embryophyta</taxon>
        <taxon>Tracheophyta</taxon>
        <taxon>Spermatophyta</taxon>
        <taxon>Magnoliopsida</taxon>
        <taxon>Liliopsida</taxon>
        <taxon>Poales</taxon>
        <taxon>Poaceae</taxon>
        <taxon>PACMAD clade</taxon>
        <taxon>Panicoideae</taxon>
        <taxon>Andropogonodae</taxon>
        <taxon>Andropogoneae</taxon>
        <taxon>Saccharinae</taxon>
        <taxon>Miscanthus</taxon>
    </lineage>
</organism>
<evidence type="ECO:0000313" key="3">
    <source>
        <dbReference type="Proteomes" id="UP000604825"/>
    </source>
</evidence>
<comment type="caution">
    <text evidence="2">The sequence shown here is derived from an EMBL/GenBank/DDBJ whole genome shotgun (WGS) entry which is preliminary data.</text>
</comment>
<gene>
    <name evidence="2" type="ORF">NCGR_LOCUS14360</name>
</gene>
<dbReference type="InterPro" id="IPR005174">
    <property type="entry name" value="KIB1-4_b-propeller"/>
</dbReference>
<dbReference type="PANTHER" id="PTHR33165:SF91">
    <property type="entry name" value="OS07G0177000 PROTEIN"/>
    <property type="match status" value="1"/>
</dbReference>
<protein>
    <recommendedName>
        <fullName evidence="1">KIB1-4 beta-propeller domain-containing protein</fullName>
    </recommendedName>
</protein>
<sequence>MAAGALPQGASSHRGGGGGKEAMPCWASLHIDLTQLIAARVLATGGFLDYVRFRAVCSGWRAAAASPRGRGLLDPRLHPRHWMLFPEGFGRHPGHPAHGGHARFFDVSAAGAFVRVPIPELEDHHVLDSPDGLLLLLRFEDTALRLLHPFTRDVADLPSFHCLAQQVKHLEELPSRIRLLDAADVFYFYRELLGELCSAVNITASGTITVMLALAPIGRVAVASAGDDEWTISSWKEDELEATLQYQGKLYVVYQKDCLTHHVSLIDPPLPWCDGDVSLSPPTVPPPRTVATVSSKEIYLPSLVELDSEIMLVGYKNRACSCLLVLKLADLVLGRTVPVIYIGDHVLFSGARSLCVSSNWLPSIGQNSIIHLRAICLAQYNLNFGAWSPASDEDTCFEPPKPPCELVHHIFTCCYRRFWNTGLLFQFGAWIPDWRARLDRIIAKCSVYVSISPGNRYSCCACVSLMVDRLKNLERAVAV</sequence>
<reference evidence="2" key="1">
    <citation type="submission" date="2020-10" db="EMBL/GenBank/DDBJ databases">
        <authorList>
            <person name="Han B."/>
            <person name="Lu T."/>
            <person name="Zhao Q."/>
            <person name="Huang X."/>
            <person name="Zhao Y."/>
        </authorList>
    </citation>
    <scope>NUCLEOTIDE SEQUENCE</scope>
</reference>
<proteinExistence type="predicted"/>
<evidence type="ECO:0000259" key="1">
    <source>
        <dbReference type="Pfam" id="PF03478"/>
    </source>
</evidence>
<name>A0A811N979_9POAL</name>
<feature type="domain" description="KIB1-4 beta-propeller" evidence="1">
    <location>
        <begin position="105"/>
        <end position="369"/>
    </location>
</feature>
<dbReference type="PANTHER" id="PTHR33165">
    <property type="entry name" value="F-BOX DOMAIN CONTAINING PROTEIN-LIKE-RELATED"/>
    <property type="match status" value="1"/>
</dbReference>
<dbReference type="EMBL" id="CAJGYO010000003">
    <property type="protein sequence ID" value="CAD6220947.1"/>
    <property type="molecule type" value="Genomic_DNA"/>
</dbReference>
<dbReference type="Pfam" id="PF03478">
    <property type="entry name" value="Beta-prop_KIB1-4"/>
    <property type="match status" value="1"/>
</dbReference>
<evidence type="ECO:0000313" key="2">
    <source>
        <dbReference type="EMBL" id="CAD6220947.1"/>
    </source>
</evidence>